<dbReference type="RefSeq" id="WP_349227538.1">
    <property type="nucleotide sequence ID" value="NZ_JBBNOP010000007.1"/>
</dbReference>
<dbReference type="Proteomes" id="UP001487305">
    <property type="component" value="Unassembled WGS sequence"/>
</dbReference>
<keyword evidence="2" id="KW-1185">Reference proteome</keyword>
<comment type="caution">
    <text evidence="1">The sequence shown here is derived from an EMBL/GenBank/DDBJ whole genome shotgun (WGS) entry which is preliminary data.</text>
</comment>
<organism evidence="1 2">
    <name type="scientific">Raoultibacter massiliensis</name>
    <dbReference type="NCBI Taxonomy" id="1852371"/>
    <lineage>
        <taxon>Bacteria</taxon>
        <taxon>Bacillati</taxon>
        <taxon>Actinomycetota</taxon>
        <taxon>Coriobacteriia</taxon>
        <taxon>Eggerthellales</taxon>
        <taxon>Eggerthellaceae</taxon>
        <taxon>Raoultibacter</taxon>
    </lineage>
</organism>
<evidence type="ECO:0000313" key="2">
    <source>
        <dbReference type="Proteomes" id="UP001487305"/>
    </source>
</evidence>
<dbReference type="EMBL" id="JBBNOP010000007">
    <property type="protein sequence ID" value="MEQ3363179.1"/>
    <property type="molecule type" value="Genomic_DNA"/>
</dbReference>
<protein>
    <submittedName>
        <fullName evidence="1">Uncharacterized protein</fullName>
    </submittedName>
</protein>
<evidence type="ECO:0000313" key="1">
    <source>
        <dbReference type="EMBL" id="MEQ3363179.1"/>
    </source>
</evidence>
<gene>
    <name evidence="1" type="ORF">AAA083_09355</name>
</gene>
<dbReference type="Gene3D" id="2.40.420.20">
    <property type="match status" value="1"/>
</dbReference>
<reference evidence="1 2" key="1">
    <citation type="submission" date="2024-04" db="EMBL/GenBank/DDBJ databases">
        <title>Human intestinal bacterial collection.</title>
        <authorList>
            <person name="Pauvert C."/>
            <person name="Hitch T.C.A."/>
            <person name="Clavel T."/>
        </authorList>
    </citation>
    <scope>NUCLEOTIDE SEQUENCE [LARGE SCALE GENOMIC DNA]</scope>
    <source>
        <strain evidence="1 2">CLA-KB-H42</strain>
    </source>
</reference>
<accession>A0ABV1JDN9</accession>
<sequence>MRRRAASILFLFMVSMVCLGILSRAVDGTGIALVATERMQEKTLSEAVYPSCVPSTAVHSDGARTYVYVLDERSGLLGPEQIVRKVDVAPVASDGAWTALSDGALSARQDVVVRSDRTLSENDRVRRSHAEP</sequence>
<proteinExistence type="predicted"/>
<name>A0ABV1JDN9_9ACTN</name>